<evidence type="ECO:0000313" key="4">
    <source>
        <dbReference type="Proteomes" id="UP001165663"/>
    </source>
</evidence>
<feature type="transmembrane region" description="Helical" evidence="2">
    <location>
        <begin position="329"/>
        <end position="347"/>
    </location>
</feature>
<organism evidence="3 4">
    <name type="scientific">Mycobacterium kiyosense</name>
    <dbReference type="NCBI Taxonomy" id="2871094"/>
    <lineage>
        <taxon>Bacteria</taxon>
        <taxon>Bacillati</taxon>
        <taxon>Actinomycetota</taxon>
        <taxon>Actinomycetes</taxon>
        <taxon>Mycobacteriales</taxon>
        <taxon>Mycobacteriaceae</taxon>
        <taxon>Mycobacterium</taxon>
    </lineage>
</organism>
<dbReference type="AlphaFoldDB" id="A0AA37Q3W9"/>
<keyword evidence="2" id="KW-0812">Transmembrane</keyword>
<evidence type="ECO:0000256" key="1">
    <source>
        <dbReference type="SAM" id="MobiDB-lite"/>
    </source>
</evidence>
<feature type="compositionally biased region" description="Basic and acidic residues" evidence="1">
    <location>
        <begin position="476"/>
        <end position="492"/>
    </location>
</feature>
<dbReference type="GeneID" id="83632346"/>
<feature type="compositionally biased region" description="Polar residues" evidence="1">
    <location>
        <begin position="585"/>
        <end position="595"/>
    </location>
</feature>
<feature type="region of interest" description="Disordered" evidence="1">
    <location>
        <begin position="476"/>
        <end position="556"/>
    </location>
</feature>
<comment type="caution">
    <text evidence="3">The sequence shown here is derived from an EMBL/GenBank/DDBJ whole genome shotgun (WGS) entry which is preliminary data.</text>
</comment>
<proteinExistence type="predicted"/>
<dbReference type="RefSeq" id="WP_238306097.1">
    <property type="nucleotide sequence ID" value="NZ_BRXE01000094.1"/>
</dbReference>
<reference evidence="3" key="1">
    <citation type="submission" date="2022-07" db="EMBL/GenBank/DDBJ databases">
        <title>Mycobacterium kiyosense sp. nov., scotochromogenic slow-glowing species isolated from respiratory specimens.</title>
        <authorList>
            <person name="Fukano H."/>
            <person name="Kazumi Y."/>
            <person name="Sakagami N."/>
            <person name="Ato M."/>
            <person name="Mitarai S."/>
            <person name="Hoshino Y."/>
        </authorList>
    </citation>
    <scope>NUCLEOTIDE SEQUENCE</scope>
    <source>
        <strain evidence="3">SRL2020-028</strain>
    </source>
</reference>
<evidence type="ECO:0000256" key="2">
    <source>
        <dbReference type="SAM" id="Phobius"/>
    </source>
</evidence>
<feature type="transmembrane region" description="Helical" evidence="2">
    <location>
        <begin position="165"/>
        <end position="189"/>
    </location>
</feature>
<feature type="compositionally biased region" description="Low complexity" evidence="1">
    <location>
        <begin position="547"/>
        <end position="556"/>
    </location>
</feature>
<feature type="transmembrane region" description="Helical" evidence="2">
    <location>
        <begin position="431"/>
        <end position="451"/>
    </location>
</feature>
<feature type="transmembrane region" description="Helical" evidence="2">
    <location>
        <begin position="353"/>
        <end position="376"/>
    </location>
</feature>
<dbReference type="EMBL" id="BRXE01000094">
    <property type="protein sequence ID" value="GLB85662.1"/>
    <property type="molecule type" value="Genomic_DNA"/>
</dbReference>
<keyword evidence="2" id="KW-1133">Transmembrane helix</keyword>
<feature type="transmembrane region" description="Helical" evidence="2">
    <location>
        <begin position="126"/>
        <end position="153"/>
    </location>
</feature>
<evidence type="ECO:0000313" key="3">
    <source>
        <dbReference type="EMBL" id="GLB85662.1"/>
    </source>
</evidence>
<accession>A0AA37Q3W9</accession>
<name>A0AA37Q3W9_9MYCO</name>
<protein>
    <submittedName>
        <fullName evidence="3">Uncharacterized protein</fullName>
    </submittedName>
</protein>
<feature type="transmembrane region" description="Helical" evidence="2">
    <location>
        <begin position="388"/>
        <end position="411"/>
    </location>
</feature>
<dbReference type="Proteomes" id="UP001165663">
    <property type="component" value="Unassembled WGS sequence"/>
</dbReference>
<feature type="transmembrane region" description="Helical" evidence="2">
    <location>
        <begin position="195"/>
        <end position="214"/>
    </location>
</feature>
<keyword evidence="2" id="KW-0472">Membrane</keyword>
<feature type="compositionally biased region" description="Low complexity" evidence="1">
    <location>
        <begin position="623"/>
        <end position="633"/>
    </location>
</feature>
<sequence length="674" mass="71225">MNPTHPTTFAQRAAEHLGYHLATRPRLRRICTLWFTTHLLATWSVVAAPTAAASTLAGALNWTGVADSHAVPVGNYYLSVVSTSEALTKAGPELTADPTSWTRWLANAVTTGLTHQSIVQLLQLEAALYIFMITTALWLMRFAMSNTWLYWLATWFRPLFDIIRALLTDLWVFPLCMLAGLAVGAYHILWHGRKGHGSGIMLSTFIIGILGLVLTRDPLTELYNENGLLGRARGLGFQIAQAFANNGPVTGGGTSAQLQHLTGLIADATLRMPLQLMNFGTPVDDIGSCGNAYTAAILSGKPDGPAHAMGSCGAQQALAFAQQLDGANLALGAFYLLLGAAFTLFVFYVTYSYVMVCCAAFINALLAVVAAAPAMIHGRPRQRALRRLTLFFKHAVLVFAYTTYVSIAAVIVLKMAARGGYADQVGMTHPLARLVMIALISAVAIGGLWWLKRELGDHTRHDITHLVTALGREARQGYERGRDRADRTRDLTRLLPRTSLSTKADTTGDDPDDPPLTGNPVDGRPPGGRPPATGRRTQPADRPSEPAASADAGGGDATAVAPEAAAAAAAVAPEVVAVAAVASRVSNGRQHSAGQRPSAPKSPAAGKVPSRENGFGGGPRPRPGTTGAAVAEGPAGGRAGRVGPPVPRSAVLPPLDLPEHSDHPPVQGRQCGTR</sequence>
<feature type="region of interest" description="Disordered" evidence="1">
    <location>
        <begin position="585"/>
        <end position="674"/>
    </location>
</feature>
<gene>
    <name evidence="3" type="ORF">SRL2020028_49180</name>
</gene>